<evidence type="ECO:0000313" key="1">
    <source>
        <dbReference type="EMBL" id="QHC35357.1"/>
    </source>
</evidence>
<accession>A0A857FQ61</accession>
<reference evidence="1 2" key="1">
    <citation type="journal article" date="2020" name="Carbohydr. Polym.">
        <title>Characterization and optimization of production of bacterial cellulose from strain CGMCC 17276 based on whole-genome analysis.</title>
        <authorList>
            <person name="Lu T."/>
            <person name="Gao H."/>
            <person name="Liao B."/>
            <person name="Wu J."/>
            <person name="Zhang W."/>
            <person name="Huang J."/>
            <person name="Liu M."/>
            <person name="Huang J."/>
            <person name="Chang Z."/>
            <person name="Jin M."/>
            <person name="Yi Z."/>
            <person name="Jiang D."/>
        </authorList>
    </citation>
    <scope>NUCLEOTIDE SEQUENCE [LARGE SCALE GENOMIC DNA]</scope>
    <source>
        <strain evidence="1 2">CGMCC 17276</strain>
    </source>
</reference>
<sequence>MYSTVSVISPPAAEPVSLQVLQEHARIDYDYDNTLLGMYLSGARQAVEQFLGRVLITQTLRWVMAHQAPINQFPLVPFTAYIFPMWMPYSMLFQRPIELPRAPVQAINSISVGEWGTADTVLSADQYSADLMTDPGRVRLHAGVATLPSDHISIEFVAGYGNDGTAVPVPIQLAILLMATFLYEHRGDDGGDMPDAVKNLLWPYRLYAFGDPDA</sequence>
<dbReference type="CDD" id="cd08054">
    <property type="entry name" value="gp6"/>
    <property type="match status" value="2"/>
</dbReference>
<dbReference type="EMBL" id="CP041348">
    <property type="protein sequence ID" value="QHC35357.1"/>
    <property type="molecule type" value="Genomic_DNA"/>
</dbReference>
<dbReference type="Pfam" id="PF05135">
    <property type="entry name" value="Phage_connect_1"/>
    <property type="match status" value="1"/>
</dbReference>
<gene>
    <name evidence="1" type="ORF">FMA36_07455</name>
</gene>
<organism evidence="1 2">
    <name type="scientific">Komagataeibacter xylinus</name>
    <name type="common">Gluconacetobacter xylinus</name>
    <dbReference type="NCBI Taxonomy" id="28448"/>
    <lineage>
        <taxon>Bacteria</taxon>
        <taxon>Pseudomonadati</taxon>
        <taxon>Pseudomonadota</taxon>
        <taxon>Alphaproteobacteria</taxon>
        <taxon>Acetobacterales</taxon>
        <taxon>Acetobacteraceae</taxon>
        <taxon>Komagataeibacter</taxon>
    </lineage>
</organism>
<dbReference type="NCBIfam" id="TIGR02215">
    <property type="entry name" value="phage_chp_gp8"/>
    <property type="match status" value="1"/>
</dbReference>
<dbReference type="OrthoDB" id="8452228at2"/>
<evidence type="ECO:0008006" key="3">
    <source>
        <dbReference type="Google" id="ProtNLM"/>
    </source>
</evidence>
<evidence type="ECO:0000313" key="2">
    <source>
        <dbReference type="Proteomes" id="UP000464674"/>
    </source>
</evidence>
<dbReference type="InterPro" id="IPR021146">
    <property type="entry name" value="Phage_gp6-like_head-tail"/>
</dbReference>
<proteinExistence type="predicted"/>
<dbReference type="Proteomes" id="UP000464674">
    <property type="component" value="Chromosome"/>
</dbReference>
<dbReference type="Gene3D" id="1.10.3230.30">
    <property type="entry name" value="Phage gp6-like head-tail connector protein"/>
    <property type="match status" value="1"/>
</dbReference>
<name>A0A857FQ61_KOMXY</name>
<dbReference type="InterPro" id="IPR011738">
    <property type="entry name" value="Phage_CHP"/>
</dbReference>
<protein>
    <recommendedName>
        <fullName evidence="3">Phage gp6-like head-tail connector protein</fullName>
    </recommendedName>
</protein>
<dbReference type="RefSeq" id="WP_159261819.1">
    <property type="nucleotide sequence ID" value="NZ_CP041348.1"/>
</dbReference>
<dbReference type="AlphaFoldDB" id="A0A857FQ61"/>